<gene>
    <name evidence="1" type="ORF">EHQ30_10440</name>
</gene>
<accession>A0A2M9XZH6</accession>
<organism evidence="1 2">
    <name type="scientific">Leptospira brenneri</name>
    <dbReference type="NCBI Taxonomy" id="2023182"/>
    <lineage>
        <taxon>Bacteria</taxon>
        <taxon>Pseudomonadati</taxon>
        <taxon>Spirochaetota</taxon>
        <taxon>Spirochaetia</taxon>
        <taxon>Leptospirales</taxon>
        <taxon>Leptospiraceae</taxon>
        <taxon>Leptospira</taxon>
    </lineage>
</organism>
<name>A0A2M9XZH6_9LEPT</name>
<sequence length="104" mass="11834">MEPQKVGPGQIDKIAEDLKKDPEKSIGNYLFKGFRIQISKYKASGAERVQQLYKRRRAQGLCIVCGTKVTRKNPVTGILYRLCDTHRAEIDQKNKEKAKAKKGK</sequence>
<dbReference type="GeneID" id="79826606"/>
<dbReference type="NCBIfam" id="NF047605">
    <property type="entry name" value="LIC10235_fam"/>
    <property type="match status" value="1"/>
</dbReference>
<reference evidence="1" key="1">
    <citation type="journal article" date="2019" name="PLoS Negl. Trop. Dis.">
        <title>Revisiting the worldwide diversity of Leptospira species in the environment.</title>
        <authorList>
            <person name="Vincent A.T."/>
            <person name="Schiettekatte O."/>
            <person name="Bourhy P."/>
            <person name="Veyrier F.J."/>
            <person name="Picardeau M."/>
        </authorList>
    </citation>
    <scope>NUCLEOTIDE SEQUENCE [LARGE SCALE GENOMIC DNA]</scope>
    <source>
        <strain evidence="1">201800277</strain>
    </source>
</reference>
<comment type="caution">
    <text evidence="1">The sequence shown here is derived from an EMBL/GenBank/DDBJ whole genome shotgun (WGS) entry which is preliminary data.</text>
</comment>
<evidence type="ECO:0008006" key="3">
    <source>
        <dbReference type="Google" id="ProtNLM"/>
    </source>
</evidence>
<dbReference type="OrthoDB" id="335534at2"/>
<dbReference type="RefSeq" id="WP_002973161.1">
    <property type="nucleotide sequence ID" value="NZ_NPDQ01000006.1"/>
</dbReference>
<dbReference type="AlphaFoldDB" id="A0A2M9XZH6"/>
<keyword evidence="2" id="KW-1185">Reference proteome</keyword>
<evidence type="ECO:0000313" key="2">
    <source>
        <dbReference type="Proteomes" id="UP000297891"/>
    </source>
</evidence>
<protein>
    <recommendedName>
        <fullName evidence="3">Profilin domain protein</fullName>
    </recommendedName>
</protein>
<proteinExistence type="predicted"/>
<dbReference type="Proteomes" id="UP000297891">
    <property type="component" value="Unassembled WGS sequence"/>
</dbReference>
<dbReference type="EMBL" id="RQFP01000001">
    <property type="protein sequence ID" value="TGK96982.1"/>
    <property type="molecule type" value="Genomic_DNA"/>
</dbReference>
<evidence type="ECO:0000313" key="1">
    <source>
        <dbReference type="EMBL" id="TGK96982.1"/>
    </source>
</evidence>